<keyword evidence="3" id="KW-1185">Reference proteome</keyword>
<feature type="region of interest" description="Disordered" evidence="1">
    <location>
        <begin position="83"/>
        <end position="108"/>
    </location>
</feature>
<reference evidence="2 3" key="1">
    <citation type="submission" date="2016-09" db="EMBL/GenBank/DDBJ databases">
        <title>Complete genome sequencing of Streptomyces lydicus 103 and metabolic pathways analysis of antibiotic biosynthesis.</title>
        <authorList>
            <person name="Jia N."/>
            <person name="Ding M.-Z."/>
            <person name="Gao F."/>
            <person name="Yuan Y.-J."/>
        </authorList>
    </citation>
    <scope>NUCLEOTIDE SEQUENCE [LARGE SCALE GENOMIC DNA]</scope>
    <source>
        <strain evidence="2 3">103</strain>
    </source>
</reference>
<dbReference type="AlphaFoldDB" id="A0A1D7VIJ4"/>
<evidence type="ECO:0000313" key="3">
    <source>
        <dbReference type="Proteomes" id="UP000094094"/>
    </source>
</evidence>
<evidence type="ECO:0000256" key="1">
    <source>
        <dbReference type="SAM" id="MobiDB-lite"/>
    </source>
</evidence>
<proteinExistence type="predicted"/>
<evidence type="ECO:0000313" key="2">
    <source>
        <dbReference type="EMBL" id="AOP46585.1"/>
    </source>
</evidence>
<feature type="compositionally biased region" description="Basic and acidic residues" evidence="1">
    <location>
        <begin position="83"/>
        <end position="92"/>
    </location>
</feature>
<gene>
    <name evidence="2" type="ORF">SL103_10325</name>
</gene>
<dbReference type="OrthoDB" id="3873239at2"/>
<dbReference type="Proteomes" id="UP000094094">
    <property type="component" value="Chromosome"/>
</dbReference>
<dbReference type="RefSeq" id="WP_069568521.1">
    <property type="nucleotide sequence ID" value="NZ_CP017157.1"/>
</dbReference>
<feature type="region of interest" description="Disordered" evidence="1">
    <location>
        <begin position="1"/>
        <end position="52"/>
    </location>
</feature>
<dbReference type="EMBL" id="CP017157">
    <property type="protein sequence ID" value="AOP46585.1"/>
    <property type="molecule type" value="Genomic_DNA"/>
</dbReference>
<organism evidence="2 3">
    <name type="scientific">Streptomyces lydicus</name>
    <dbReference type="NCBI Taxonomy" id="47763"/>
    <lineage>
        <taxon>Bacteria</taxon>
        <taxon>Bacillati</taxon>
        <taxon>Actinomycetota</taxon>
        <taxon>Actinomycetes</taxon>
        <taxon>Kitasatosporales</taxon>
        <taxon>Streptomycetaceae</taxon>
        <taxon>Streptomyces</taxon>
    </lineage>
</organism>
<name>A0A1D7VIJ4_9ACTN</name>
<protein>
    <submittedName>
        <fullName evidence="2">Uncharacterized protein</fullName>
    </submittedName>
</protein>
<feature type="compositionally biased region" description="Low complexity" evidence="1">
    <location>
        <begin position="8"/>
        <end position="26"/>
    </location>
</feature>
<dbReference type="KEGG" id="slc:SL103_10325"/>
<accession>A0A1D7VIJ4</accession>
<sequence length="108" mass="11254">MEEPTSGPQPETPTEAGPGPGPAADPRSAEPAGPDEPRPLGVGTTPTGQAEVDARLRRLADADHLPSSGHLQVYEDVHRGLREVLAGLDRHPGPPAPSPTPQTHDNRS</sequence>